<dbReference type="InterPro" id="IPR001638">
    <property type="entry name" value="Solute-binding_3/MltF_N"/>
</dbReference>
<dbReference type="PANTHER" id="PTHR35936:SF6">
    <property type="entry name" value="AMINO ACID ABC TRANSPORTER SUBSTRATE-BINDING PAAT FAMILY PROTEIN"/>
    <property type="match status" value="1"/>
</dbReference>
<dbReference type="Gene3D" id="3.40.190.10">
    <property type="entry name" value="Periplasmic binding protein-like II"/>
    <property type="match status" value="2"/>
</dbReference>
<comment type="caution">
    <text evidence="3">The sequence shown here is derived from an EMBL/GenBank/DDBJ whole genome shotgun (WGS) entry which is preliminary data.</text>
</comment>
<keyword evidence="1" id="KW-0732">Signal</keyword>
<name>A0ABU1YMG9_ROSSA</name>
<organism evidence="3 4">
    <name type="scientific">Roseateles saccharophilus</name>
    <name type="common">Pseudomonas saccharophila</name>
    <dbReference type="NCBI Taxonomy" id="304"/>
    <lineage>
        <taxon>Bacteria</taxon>
        <taxon>Pseudomonadati</taxon>
        <taxon>Pseudomonadota</taxon>
        <taxon>Betaproteobacteria</taxon>
        <taxon>Burkholderiales</taxon>
        <taxon>Sphaerotilaceae</taxon>
        <taxon>Roseateles</taxon>
    </lineage>
</organism>
<proteinExistence type="predicted"/>
<dbReference type="SMART" id="SM00062">
    <property type="entry name" value="PBPb"/>
    <property type="match status" value="1"/>
</dbReference>
<evidence type="ECO:0000313" key="3">
    <source>
        <dbReference type="EMBL" id="MDR7269938.1"/>
    </source>
</evidence>
<evidence type="ECO:0000313" key="4">
    <source>
        <dbReference type="Proteomes" id="UP001180453"/>
    </source>
</evidence>
<dbReference type="EMBL" id="JAVDXU010000002">
    <property type="protein sequence ID" value="MDR7269938.1"/>
    <property type="molecule type" value="Genomic_DNA"/>
</dbReference>
<keyword evidence="4" id="KW-1185">Reference proteome</keyword>
<dbReference type="Proteomes" id="UP001180453">
    <property type="component" value="Unassembled WGS sequence"/>
</dbReference>
<gene>
    <name evidence="3" type="ORF">J2X20_002596</name>
</gene>
<feature type="domain" description="Solute-binding protein family 3/N-terminal" evidence="2">
    <location>
        <begin position="17"/>
        <end position="249"/>
    </location>
</feature>
<accession>A0ABU1YMG9</accession>
<sequence length="249" mass="27307">MSLAGLALAASPAAACELRVRWNPDPPYTLRDEAGHIVGLQAELTEQTLQRMGCKAVWVELPWARALVELQAGRLDVLPGALRRPEREAYAYWAEQHVAVANRLFVRAGRETDFGSATRLQEAWRPGFKLGVQIGVVYGPAYAELLGNAAFRATLTQASGRRSLWQMLDIGRVDGVLASEATARWELGELGLTGRIVPTAVVISHEPAQTMFSKRSVDAAQVQRYREAAEALEKDGTQARIVRKYLGGD</sequence>
<protein>
    <submittedName>
        <fullName evidence="3">Polar amino acid transport system substrate-binding protein</fullName>
    </submittedName>
</protein>
<evidence type="ECO:0000256" key="1">
    <source>
        <dbReference type="ARBA" id="ARBA00022729"/>
    </source>
</evidence>
<dbReference type="Pfam" id="PF00497">
    <property type="entry name" value="SBP_bac_3"/>
    <property type="match status" value="1"/>
</dbReference>
<reference evidence="3 4" key="1">
    <citation type="submission" date="2023-07" db="EMBL/GenBank/DDBJ databases">
        <title>Sorghum-associated microbial communities from plants grown in Nebraska, USA.</title>
        <authorList>
            <person name="Schachtman D."/>
        </authorList>
    </citation>
    <scope>NUCLEOTIDE SEQUENCE [LARGE SCALE GENOMIC DNA]</scope>
    <source>
        <strain evidence="3 4">BE314</strain>
    </source>
</reference>
<dbReference type="RefSeq" id="WP_310265332.1">
    <property type="nucleotide sequence ID" value="NZ_JAVDXU010000002.1"/>
</dbReference>
<evidence type="ECO:0000259" key="2">
    <source>
        <dbReference type="SMART" id="SM00062"/>
    </source>
</evidence>
<dbReference type="PANTHER" id="PTHR35936">
    <property type="entry name" value="MEMBRANE-BOUND LYTIC MUREIN TRANSGLYCOSYLASE F"/>
    <property type="match status" value="1"/>
</dbReference>
<dbReference type="SUPFAM" id="SSF53850">
    <property type="entry name" value="Periplasmic binding protein-like II"/>
    <property type="match status" value="1"/>
</dbReference>